<gene>
    <name evidence="1" type="ORF">PanWU01x14_158270</name>
</gene>
<proteinExistence type="predicted"/>
<dbReference type="EMBL" id="JXTB01000138">
    <property type="protein sequence ID" value="PON59615.1"/>
    <property type="molecule type" value="Genomic_DNA"/>
</dbReference>
<keyword evidence="2" id="KW-1185">Reference proteome</keyword>
<accession>A0A2P5CF29</accession>
<sequence>MYAKVPKSFQNHKSPLEHTKANKTGTTCTKIGRKLLTCVGEAFISSDLGVVKTRSLLSPNLGSGLRMMSSTIGVQWCRVELGVQQLVGFTSGPQRCLLGLSLFSTLSIPGIKSKLGLDLASESSIKI</sequence>
<comment type="caution">
    <text evidence="1">The sequence shown here is derived from an EMBL/GenBank/DDBJ whole genome shotgun (WGS) entry which is preliminary data.</text>
</comment>
<organism evidence="1 2">
    <name type="scientific">Parasponia andersonii</name>
    <name type="common">Sponia andersonii</name>
    <dbReference type="NCBI Taxonomy" id="3476"/>
    <lineage>
        <taxon>Eukaryota</taxon>
        <taxon>Viridiplantae</taxon>
        <taxon>Streptophyta</taxon>
        <taxon>Embryophyta</taxon>
        <taxon>Tracheophyta</taxon>
        <taxon>Spermatophyta</taxon>
        <taxon>Magnoliopsida</taxon>
        <taxon>eudicotyledons</taxon>
        <taxon>Gunneridae</taxon>
        <taxon>Pentapetalae</taxon>
        <taxon>rosids</taxon>
        <taxon>fabids</taxon>
        <taxon>Rosales</taxon>
        <taxon>Cannabaceae</taxon>
        <taxon>Parasponia</taxon>
    </lineage>
</organism>
<dbReference type="AlphaFoldDB" id="A0A2P5CF29"/>
<protein>
    <submittedName>
        <fullName evidence="1">Uncharacterized protein</fullName>
    </submittedName>
</protein>
<name>A0A2P5CF29_PARAD</name>
<reference evidence="2" key="1">
    <citation type="submission" date="2016-06" db="EMBL/GenBank/DDBJ databases">
        <title>Parallel loss of symbiosis genes in relatives of nitrogen-fixing non-legume Parasponia.</title>
        <authorList>
            <person name="Van Velzen R."/>
            <person name="Holmer R."/>
            <person name="Bu F."/>
            <person name="Rutten L."/>
            <person name="Van Zeijl A."/>
            <person name="Liu W."/>
            <person name="Santuari L."/>
            <person name="Cao Q."/>
            <person name="Sharma T."/>
            <person name="Shen D."/>
            <person name="Roswanjaya Y."/>
            <person name="Wardhani T."/>
            <person name="Kalhor M.S."/>
            <person name="Jansen J."/>
            <person name="Van den Hoogen J."/>
            <person name="Gungor B."/>
            <person name="Hartog M."/>
            <person name="Hontelez J."/>
            <person name="Verver J."/>
            <person name="Yang W.-C."/>
            <person name="Schijlen E."/>
            <person name="Repin R."/>
            <person name="Schilthuizen M."/>
            <person name="Schranz E."/>
            <person name="Heidstra R."/>
            <person name="Miyata K."/>
            <person name="Fedorova E."/>
            <person name="Kohlen W."/>
            <person name="Bisseling T."/>
            <person name="Smit S."/>
            <person name="Geurts R."/>
        </authorList>
    </citation>
    <scope>NUCLEOTIDE SEQUENCE [LARGE SCALE GENOMIC DNA]</scope>
    <source>
        <strain evidence="2">cv. WU1-14</strain>
    </source>
</reference>
<evidence type="ECO:0000313" key="1">
    <source>
        <dbReference type="EMBL" id="PON59615.1"/>
    </source>
</evidence>
<evidence type="ECO:0000313" key="2">
    <source>
        <dbReference type="Proteomes" id="UP000237105"/>
    </source>
</evidence>
<dbReference type="Proteomes" id="UP000237105">
    <property type="component" value="Unassembled WGS sequence"/>
</dbReference>